<name>A0A8R2H621_ACYPI</name>
<evidence type="ECO:0000256" key="6">
    <source>
        <dbReference type="ARBA" id="ARBA00022801"/>
    </source>
</evidence>
<dbReference type="GO" id="GO:0004518">
    <property type="term" value="F:nuclease activity"/>
    <property type="evidence" value="ECO:0007669"/>
    <property type="project" value="UniProtKB-KW"/>
</dbReference>
<keyword evidence="5" id="KW-0479">Metal-binding</keyword>
<dbReference type="GO" id="GO:0005634">
    <property type="term" value="C:nucleus"/>
    <property type="evidence" value="ECO:0007669"/>
    <property type="project" value="UniProtKB-SubCell"/>
</dbReference>
<reference evidence="10" key="1">
    <citation type="submission" date="2010-06" db="EMBL/GenBank/DDBJ databases">
        <authorList>
            <person name="Jiang H."/>
            <person name="Abraham K."/>
            <person name="Ali S."/>
            <person name="Alsbrooks S.L."/>
            <person name="Anim B.N."/>
            <person name="Anosike U.S."/>
            <person name="Attaway T."/>
            <person name="Bandaranaike D.P."/>
            <person name="Battles P.K."/>
            <person name="Bell S.N."/>
            <person name="Bell A.V."/>
            <person name="Beltran B."/>
            <person name="Bickham C."/>
            <person name="Bustamante Y."/>
            <person name="Caleb T."/>
            <person name="Canada A."/>
            <person name="Cardenas V."/>
            <person name="Carter K."/>
            <person name="Chacko J."/>
            <person name="Chandrabose M.N."/>
            <person name="Chavez D."/>
            <person name="Chavez A."/>
            <person name="Chen L."/>
            <person name="Chu H.-S."/>
            <person name="Claassen K.J."/>
            <person name="Cockrell R."/>
            <person name="Collins M."/>
            <person name="Cooper J.A."/>
            <person name="Cree A."/>
            <person name="Curry S.M."/>
            <person name="Da Y."/>
            <person name="Dao M.D."/>
            <person name="Das B."/>
            <person name="Davila M.-L."/>
            <person name="Davy-Carroll L."/>
            <person name="Denson S."/>
            <person name="Dinh H."/>
            <person name="Ebong V.E."/>
            <person name="Edwards J.R."/>
            <person name="Egan A."/>
            <person name="El-Daye J."/>
            <person name="Escobedo L."/>
            <person name="Fernandez S."/>
            <person name="Fernando P.R."/>
            <person name="Flagg N."/>
            <person name="Forbes L.D."/>
            <person name="Fowler R.G."/>
            <person name="Fu Q."/>
            <person name="Gabisi R.A."/>
            <person name="Ganer J."/>
            <person name="Garbino Pronczuk A."/>
            <person name="Garcia R.M."/>
            <person name="Garner T."/>
            <person name="Garrett T.E."/>
            <person name="Gonzalez D.A."/>
            <person name="Hamid H."/>
            <person name="Hawkins E.S."/>
            <person name="Hirani K."/>
            <person name="Hogues M.E."/>
            <person name="Hollins B."/>
            <person name="Hsiao C.-H."/>
            <person name="Jabil R."/>
            <person name="James M.L."/>
            <person name="Jhangiani S.N."/>
            <person name="Johnson B."/>
            <person name="Johnson Q."/>
            <person name="Joshi V."/>
            <person name="Kalu J.B."/>
            <person name="Kam C."/>
            <person name="Kashfia A."/>
            <person name="Keebler J."/>
            <person name="Kisamo H."/>
            <person name="Kovar C.L."/>
            <person name="Lago L.A."/>
            <person name="Lai C.-Y."/>
            <person name="Laidlaw J."/>
            <person name="Lara F."/>
            <person name="Le T.-K."/>
            <person name="Lee S.L."/>
            <person name="Legall F.H."/>
            <person name="Lemon S.J."/>
            <person name="Lewis L.R."/>
            <person name="Li B."/>
            <person name="Liu Y."/>
            <person name="Liu Y.-S."/>
            <person name="Lopez J."/>
            <person name="Lozado R.J."/>
            <person name="Lu J."/>
            <person name="Madu R.C."/>
            <person name="Maheshwari M."/>
            <person name="Maheshwari R."/>
            <person name="Malloy K."/>
            <person name="Martinez E."/>
            <person name="Mathew T."/>
            <person name="Mercado I.C."/>
            <person name="Mercado C."/>
            <person name="Meyer B."/>
            <person name="Montgomery K."/>
            <person name="Morgan M.B."/>
            <person name="Munidasa M."/>
            <person name="Nazareth L.V."/>
            <person name="Nelson J."/>
            <person name="Ng B.M."/>
            <person name="Nguyen N.B."/>
            <person name="Nguyen P.Q."/>
            <person name="Nguyen T."/>
            <person name="Obregon M."/>
            <person name="Okwuonu G.O."/>
            <person name="Onwere C.G."/>
            <person name="Orozco G."/>
            <person name="Parra A."/>
            <person name="Patel S."/>
            <person name="Patil S."/>
            <person name="Perez A."/>
            <person name="Perez Y."/>
            <person name="Pham C."/>
            <person name="Primus E.L."/>
            <person name="Pu L.-L."/>
            <person name="Puazo M."/>
            <person name="Qin X."/>
            <person name="Quiroz J.B."/>
            <person name="Reese J."/>
            <person name="Richards S."/>
            <person name="Rives C.M."/>
            <person name="Robberts R."/>
            <person name="Ruiz S.J."/>
            <person name="Ruiz M.J."/>
            <person name="Santibanez J."/>
            <person name="Schneider B.W."/>
            <person name="Sisson I."/>
            <person name="Smith M."/>
            <person name="Sodergren E."/>
            <person name="Song X.-Z."/>
            <person name="Song B.B."/>
            <person name="Summersgill H."/>
            <person name="Thelus R."/>
            <person name="Thornton R.D."/>
            <person name="Trejos Z.Y."/>
            <person name="Usmani K."/>
            <person name="Vattathil S."/>
            <person name="Villasana D."/>
            <person name="Walker D.L."/>
            <person name="Wang S."/>
            <person name="Wang K."/>
            <person name="White C.S."/>
            <person name="Williams A.C."/>
            <person name="Williamson J."/>
            <person name="Wilson K."/>
            <person name="Woghiren I.O."/>
            <person name="Woodworth J.R."/>
            <person name="Worley K.C."/>
            <person name="Wright R.A."/>
            <person name="Wu W."/>
            <person name="Young L."/>
            <person name="Zhang L."/>
            <person name="Zhang J."/>
            <person name="Zhu Y."/>
            <person name="Muzny D.M."/>
            <person name="Weinstock G."/>
            <person name="Gibbs R.A."/>
        </authorList>
    </citation>
    <scope>NUCLEOTIDE SEQUENCE [LARGE SCALE GENOMIC DNA]</scope>
    <source>
        <strain evidence="10">LSR1</strain>
    </source>
</reference>
<reference evidence="9" key="2">
    <citation type="submission" date="2022-06" db="UniProtKB">
        <authorList>
            <consortium name="EnsemblMetazoa"/>
        </authorList>
    </citation>
    <scope>IDENTIFICATION</scope>
</reference>
<evidence type="ECO:0000313" key="10">
    <source>
        <dbReference type="Proteomes" id="UP000007819"/>
    </source>
</evidence>
<evidence type="ECO:0000313" key="9">
    <source>
        <dbReference type="EnsemblMetazoa" id="XP_016657553.1"/>
    </source>
</evidence>
<comment type="subcellular location">
    <subcellularLocation>
        <location evidence="2">Nucleus</location>
    </subcellularLocation>
</comment>
<dbReference type="AlphaFoldDB" id="A0A8R2H621"/>
<dbReference type="GO" id="GO:0016787">
    <property type="term" value="F:hydrolase activity"/>
    <property type="evidence" value="ECO:0007669"/>
    <property type="project" value="UniProtKB-KW"/>
</dbReference>
<dbReference type="GeneID" id="107882919"/>
<keyword evidence="7" id="KW-0539">Nucleus</keyword>
<comment type="similarity">
    <text evidence="3">Belongs to the HARBI1 family.</text>
</comment>
<dbReference type="OrthoDB" id="6762262at2759"/>
<dbReference type="EnsemblMetazoa" id="XM_016802064.1">
    <property type="protein sequence ID" value="XP_016657553.1"/>
    <property type="gene ID" value="LOC107882919"/>
</dbReference>
<evidence type="ECO:0000256" key="1">
    <source>
        <dbReference type="ARBA" id="ARBA00001968"/>
    </source>
</evidence>
<comment type="cofactor">
    <cofactor evidence="1">
        <name>a divalent metal cation</name>
        <dbReference type="ChEBI" id="CHEBI:60240"/>
    </cofactor>
</comment>
<evidence type="ECO:0000256" key="7">
    <source>
        <dbReference type="ARBA" id="ARBA00023242"/>
    </source>
</evidence>
<accession>A0A8R2H621</accession>
<evidence type="ECO:0000256" key="4">
    <source>
        <dbReference type="ARBA" id="ARBA00022722"/>
    </source>
</evidence>
<protein>
    <recommendedName>
        <fullName evidence="8">DDE Tnp4 domain-containing protein</fullName>
    </recommendedName>
</protein>
<proteinExistence type="inferred from homology"/>
<dbReference type="InterPro" id="IPR027806">
    <property type="entry name" value="HARBI1_dom"/>
</dbReference>
<keyword evidence="6" id="KW-0378">Hydrolase</keyword>
<evidence type="ECO:0000256" key="5">
    <source>
        <dbReference type="ARBA" id="ARBA00022723"/>
    </source>
</evidence>
<dbReference type="Pfam" id="PF13359">
    <property type="entry name" value="DDE_Tnp_4"/>
    <property type="match status" value="1"/>
</dbReference>
<dbReference type="PANTHER" id="PTHR22930:SF269">
    <property type="entry name" value="NUCLEASE HARBI1-LIKE PROTEIN"/>
    <property type="match status" value="1"/>
</dbReference>
<dbReference type="RefSeq" id="XP_016657553.1">
    <property type="nucleotide sequence ID" value="XM_016802064.1"/>
</dbReference>
<dbReference type="PANTHER" id="PTHR22930">
    <property type="match status" value="1"/>
</dbReference>
<sequence length="212" mass="23927">MVVVDAECKFTMIDVGGYGKNSDGSIFANCNFGKRLKEGQLDFPEDAPLPGLDEPMPHVIVGDEAFPLQQNLMRPYPGNELTNNEDKKIFNLRLSRARNTSEDAFGILSKRFRVYQRRLEVKPKYVNKIVLATCVLHNFLKTDSMTILSEVIEDEAANSSPRNSALHNLMHVGGSFAGSSYLTREKFKNYFSSPNGSVEWQVRAVQQGRRYN</sequence>
<evidence type="ECO:0000256" key="2">
    <source>
        <dbReference type="ARBA" id="ARBA00004123"/>
    </source>
</evidence>
<dbReference type="KEGG" id="api:107882919"/>
<dbReference type="GO" id="GO:0046872">
    <property type="term" value="F:metal ion binding"/>
    <property type="evidence" value="ECO:0007669"/>
    <property type="project" value="UniProtKB-KW"/>
</dbReference>
<evidence type="ECO:0000259" key="8">
    <source>
        <dbReference type="Pfam" id="PF13359"/>
    </source>
</evidence>
<keyword evidence="4" id="KW-0540">Nuclease</keyword>
<dbReference type="InterPro" id="IPR045249">
    <property type="entry name" value="HARBI1-like"/>
</dbReference>
<evidence type="ECO:0000256" key="3">
    <source>
        <dbReference type="ARBA" id="ARBA00006958"/>
    </source>
</evidence>
<keyword evidence="10" id="KW-1185">Reference proteome</keyword>
<organism evidence="9 10">
    <name type="scientific">Acyrthosiphon pisum</name>
    <name type="common">Pea aphid</name>
    <dbReference type="NCBI Taxonomy" id="7029"/>
    <lineage>
        <taxon>Eukaryota</taxon>
        <taxon>Metazoa</taxon>
        <taxon>Ecdysozoa</taxon>
        <taxon>Arthropoda</taxon>
        <taxon>Hexapoda</taxon>
        <taxon>Insecta</taxon>
        <taxon>Pterygota</taxon>
        <taxon>Neoptera</taxon>
        <taxon>Paraneoptera</taxon>
        <taxon>Hemiptera</taxon>
        <taxon>Sternorrhyncha</taxon>
        <taxon>Aphidomorpha</taxon>
        <taxon>Aphidoidea</taxon>
        <taxon>Aphididae</taxon>
        <taxon>Macrosiphini</taxon>
        <taxon>Acyrthosiphon</taxon>
    </lineage>
</organism>
<dbReference type="Proteomes" id="UP000007819">
    <property type="component" value="Unassembled WGS sequence"/>
</dbReference>
<feature type="domain" description="DDE Tnp4" evidence="8">
    <location>
        <begin position="1"/>
        <end position="138"/>
    </location>
</feature>